<proteinExistence type="predicted"/>
<feature type="domain" description="Peptidase M16 C-terminal" evidence="3">
    <location>
        <begin position="673"/>
        <end position="846"/>
    </location>
</feature>
<evidence type="ECO:0000256" key="1">
    <source>
        <dbReference type="SAM" id="SignalP"/>
    </source>
</evidence>
<reference evidence="4 5" key="1">
    <citation type="submission" date="2019-07" db="EMBL/GenBank/DDBJ databases">
        <title>Whole genome shotgun sequence of Novosphingobium sediminis NBRC 106119.</title>
        <authorList>
            <person name="Hosoyama A."/>
            <person name="Uohara A."/>
            <person name="Ohji S."/>
            <person name="Ichikawa N."/>
        </authorList>
    </citation>
    <scope>NUCLEOTIDE SEQUENCE [LARGE SCALE GENOMIC DNA]</scope>
    <source>
        <strain evidence="4 5">NBRC 106119</strain>
    </source>
</reference>
<evidence type="ECO:0000313" key="5">
    <source>
        <dbReference type="Proteomes" id="UP000321464"/>
    </source>
</evidence>
<dbReference type="InterPro" id="IPR011249">
    <property type="entry name" value="Metalloenz_LuxS/M16"/>
</dbReference>
<dbReference type="InterPro" id="IPR050361">
    <property type="entry name" value="MPP/UQCRC_Complex"/>
</dbReference>
<keyword evidence="1" id="KW-0732">Signal</keyword>
<gene>
    <name evidence="4" type="ORF">NSE01_23550</name>
</gene>
<dbReference type="PANTHER" id="PTHR11851:SF224">
    <property type="entry name" value="PROCESSING PROTEASE"/>
    <property type="match status" value="1"/>
</dbReference>
<dbReference type="GO" id="GO:0046872">
    <property type="term" value="F:metal ion binding"/>
    <property type="evidence" value="ECO:0007669"/>
    <property type="project" value="InterPro"/>
</dbReference>
<dbReference type="Pfam" id="PF00675">
    <property type="entry name" value="Peptidase_M16"/>
    <property type="match status" value="2"/>
</dbReference>
<dbReference type="RefSeq" id="WP_246135183.1">
    <property type="nucleotide sequence ID" value="NZ_BJYR01000015.1"/>
</dbReference>
<organism evidence="4 5">
    <name type="scientific">Novosphingobium sediminis</name>
    <dbReference type="NCBI Taxonomy" id="707214"/>
    <lineage>
        <taxon>Bacteria</taxon>
        <taxon>Pseudomonadati</taxon>
        <taxon>Pseudomonadota</taxon>
        <taxon>Alphaproteobacteria</taxon>
        <taxon>Sphingomonadales</taxon>
        <taxon>Sphingomonadaceae</taxon>
        <taxon>Novosphingobium</taxon>
    </lineage>
</organism>
<protein>
    <submittedName>
        <fullName evidence="4">Zinc protease</fullName>
    </submittedName>
</protein>
<feature type="domain" description="Peptidase M16 N-terminal" evidence="2">
    <location>
        <begin position="53"/>
        <end position="171"/>
    </location>
</feature>
<feature type="chain" id="PRO_5021756627" evidence="1">
    <location>
        <begin position="19"/>
        <end position="941"/>
    </location>
</feature>
<evidence type="ECO:0000313" key="4">
    <source>
        <dbReference type="EMBL" id="GEO00523.1"/>
    </source>
</evidence>
<name>A0A512ALD8_9SPHN</name>
<keyword evidence="5" id="KW-1185">Reference proteome</keyword>
<evidence type="ECO:0000259" key="2">
    <source>
        <dbReference type="Pfam" id="PF00675"/>
    </source>
</evidence>
<sequence length="941" mass="99969">MASLLALPVLLAAVPALAADPAAPQIKAAPVADLVKAVDIPYERFTLPNGLTVLVHTDRKAPVVALSVWYKVGSKNEPRGKTGFAHLFEHLMFNGSENAPDDYFGPLKEVGATDANGTTWFDRTNYYETVPTGALDRALMLESDRMGHLLGAVTQEKLDNQRGVVQNEKRQGDNAPFGLIEYEEYETLYPAGNPYHHTTIGSMADLDSASLADVKGWFRDHYGPNNAILVLAGDIDTATAKAKVEKWFGAIPAGPAVQPVNVPVPTLPAPITRTVQDRVATTRVYRMWAIPGLDNPDYLPLQVGGLILGGLASSRLDDALVRGAQTAVAASAHADVFAQGGQFVMEADVKPGADPAKVGAALDSELTRLMTDGPTADELARAATTFAASEIRSLESVGGGGKASTLAEGLLYSGDPANYRKELEAAAKLTPAAVRDALAKWLKRPVFALTVVPGERTGSGEARGGDAALPPAVAAPAVMAAAATTPDADRSKIPPAGDVPTLDFPAIERTSLKNGIKVVFARRSAVPIVSVRVSFDAGYAADPLGARGTTALLLRLMNEGTTSLNSSALARAKETLGASISGVGLPDSTAFELNALVPNLAPSLDLLADYVRHPALDAAELERVRAQQLTTIRAERTDPYSLASRTLYPAIYGPTHPYGYAPSGTGEAEVVRKLTRADLAAFHARWLRPDRATVYVVGDTTLADVVPLLEKSFGNWPSNRMAPPVKDFSAPIPTPRPRIVLIDRPGSPQSMILGGEVIAAKGTDDTVTLRTANDVLGGDFLSRMNTNLRETKGWSYGVSSLINDRADRLLFAVYAPVQTDQTGPSIRELQGEMTRYLGTKGTTPEETALATQGSARELPGAFETSGAVLEGIAKIETYKRPDTYYQSLPARYRTMTPADLDAAARKIIEPKNMVWVVVGDAAKVRAQLDGLGLPVEVVKGE</sequence>
<feature type="domain" description="Peptidase M16 N-terminal" evidence="2">
    <location>
        <begin position="518"/>
        <end position="639"/>
    </location>
</feature>
<keyword evidence="4" id="KW-0645">Protease</keyword>
<dbReference type="AlphaFoldDB" id="A0A512ALD8"/>
<dbReference type="SUPFAM" id="SSF63411">
    <property type="entry name" value="LuxS/MPP-like metallohydrolase"/>
    <property type="match status" value="4"/>
</dbReference>
<dbReference type="InterPro" id="IPR011765">
    <property type="entry name" value="Pept_M16_N"/>
</dbReference>
<keyword evidence="4" id="KW-0378">Hydrolase</keyword>
<evidence type="ECO:0000259" key="3">
    <source>
        <dbReference type="Pfam" id="PF05193"/>
    </source>
</evidence>
<dbReference type="InterPro" id="IPR007863">
    <property type="entry name" value="Peptidase_M16_C"/>
</dbReference>
<comment type="caution">
    <text evidence="4">The sequence shown here is derived from an EMBL/GenBank/DDBJ whole genome shotgun (WGS) entry which is preliminary data.</text>
</comment>
<dbReference type="EMBL" id="BJYR01000015">
    <property type="protein sequence ID" value="GEO00523.1"/>
    <property type="molecule type" value="Genomic_DNA"/>
</dbReference>
<feature type="domain" description="Peptidase M16 C-terminal" evidence="3">
    <location>
        <begin position="209"/>
        <end position="384"/>
    </location>
</feature>
<accession>A0A512ALD8</accession>
<feature type="signal peptide" evidence="1">
    <location>
        <begin position="1"/>
        <end position="18"/>
    </location>
</feature>
<dbReference type="GO" id="GO:0008233">
    <property type="term" value="F:peptidase activity"/>
    <property type="evidence" value="ECO:0007669"/>
    <property type="project" value="UniProtKB-KW"/>
</dbReference>
<dbReference type="Pfam" id="PF05193">
    <property type="entry name" value="Peptidase_M16_C"/>
    <property type="match status" value="2"/>
</dbReference>
<dbReference type="PANTHER" id="PTHR11851">
    <property type="entry name" value="METALLOPROTEASE"/>
    <property type="match status" value="1"/>
</dbReference>
<dbReference type="Gene3D" id="3.30.830.10">
    <property type="entry name" value="Metalloenzyme, LuxS/M16 peptidase-like"/>
    <property type="match status" value="4"/>
</dbReference>
<dbReference type="GO" id="GO:0006508">
    <property type="term" value="P:proteolysis"/>
    <property type="evidence" value="ECO:0007669"/>
    <property type="project" value="UniProtKB-KW"/>
</dbReference>
<dbReference type="Proteomes" id="UP000321464">
    <property type="component" value="Unassembled WGS sequence"/>
</dbReference>